<organism evidence="2 3">
    <name type="scientific">Paraclostridium benzoelyticum</name>
    <dbReference type="NCBI Taxonomy" id="1629550"/>
    <lineage>
        <taxon>Bacteria</taxon>
        <taxon>Bacillati</taxon>
        <taxon>Bacillota</taxon>
        <taxon>Clostridia</taxon>
        <taxon>Peptostreptococcales</taxon>
        <taxon>Peptostreptococcaceae</taxon>
        <taxon>Paraclostridium</taxon>
    </lineage>
</organism>
<keyword evidence="3" id="KW-1185">Reference proteome</keyword>
<feature type="transmembrane region" description="Helical" evidence="1">
    <location>
        <begin position="44"/>
        <end position="61"/>
    </location>
</feature>
<feature type="transmembrane region" description="Helical" evidence="1">
    <location>
        <begin position="84"/>
        <end position="104"/>
    </location>
</feature>
<proteinExistence type="predicted"/>
<dbReference type="PATRIC" id="fig|1629550.3.peg.1297"/>
<dbReference type="AlphaFoldDB" id="A0A0M3DIS5"/>
<gene>
    <name evidence="2" type="ORF">VN21_09250</name>
</gene>
<evidence type="ECO:0000313" key="3">
    <source>
        <dbReference type="Proteomes" id="UP000034407"/>
    </source>
</evidence>
<keyword evidence="1" id="KW-0812">Transmembrane</keyword>
<accession>A0A0M3DIS5</accession>
<protein>
    <submittedName>
        <fullName evidence="2">Uncharacterized protein</fullName>
    </submittedName>
</protein>
<name>A0A0M3DIS5_9FIRM</name>
<evidence type="ECO:0000256" key="1">
    <source>
        <dbReference type="SAM" id="Phobius"/>
    </source>
</evidence>
<keyword evidence="1" id="KW-1133">Transmembrane helix</keyword>
<evidence type="ECO:0000313" key="2">
    <source>
        <dbReference type="EMBL" id="KKY01344.1"/>
    </source>
</evidence>
<keyword evidence="1" id="KW-0472">Membrane</keyword>
<dbReference type="OrthoDB" id="2237189at2"/>
<sequence length="106" mass="11943">MRWYLIVLIFISLLGASTLAYQVFKMTELDAKSRGFKHPKAWGFFALGGNNSSGLLLYLIGRKKYLSNMSDTDKQIIESRKKKAGVSLIFFALSTIVLFAVVVLEF</sequence>
<dbReference type="EMBL" id="LBBT01000197">
    <property type="protein sequence ID" value="KKY01344.1"/>
    <property type="molecule type" value="Genomic_DNA"/>
</dbReference>
<dbReference type="RefSeq" id="WP_046823003.1">
    <property type="nucleotide sequence ID" value="NZ_LBBT01000197.1"/>
</dbReference>
<dbReference type="Proteomes" id="UP000034407">
    <property type="component" value="Unassembled WGS sequence"/>
</dbReference>
<comment type="caution">
    <text evidence="2">The sequence shown here is derived from an EMBL/GenBank/DDBJ whole genome shotgun (WGS) entry which is preliminary data.</text>
</comment>
<reference evidence="2 3" key="1">
    <citation type="submission" date="2015-04" db="EMBL/GenBank/DDBJ databases">
        <title>Microcin producing Clostridium sp. JC272T.</title>
        <authorList>
            <person name="Jyothsna T."/>
            <person name="Sasikala C."/>
            <person name="Ramana C."/>
        </authorList>
    </citation>
    <scope>NUCLEOTIDE SEQUENCE [LARGE SCALE GENOMIC DNA]</scope>
    <source>
        <strain evidence="2 3">JC272</strain>
    </source>
</reference>